<organism evidence="1">
    <name type="scientific">Arundo donax</name>
    <name type="common">Giant reed</name>
    <name type="synonym">Donax arundinaceus</name>
    <dbReference type="NCBI Taxonomy" id="35708"/>
    <lineage>
        <taxon>Eukaryota</taxon>
        <taxon>Viridiplantae</taxon>
        <taxon>Streptophyta</taxon>
        <taxon>Embryophyta</taxon>
        <taxon>Tracheophyta</taxon>
        <taxon>Spermatophyta</taxon>
        <taxon>Magnoliopsida</taxon>
        <taxon>Liliopsida</taxon>
        <taxon>Poales</taxon>
        <taxon>Poaceae</taxon>
        <taxon>PACMAD clade</taxon>
        <taxon>Arundinoideae</taxon>
        <taxon>Arundineae</taxon>
        <taxon>Arundo</taxon>
    </lineage>
</organism>
<reference evidence="1" key="1">
    <citation type="submission" date="2014-09" db="EMBL/GenBank/DDBJ databases">
        <authorList>
            <person name="Magalhaes I.L.F."/>
            <person name="Oliveira U."/>
            <person name="Santos F.R."/>
            <person name="Vidigal T.H.D.A."/>
            <person name="Brescovit A.D."/>
            <person name="Santos A.J."/>
        </authorList>
    </citation>
    <scope>NUCLEOTIDE SEQUENCE</scope>
    <source>
        <tissue evidence="1">Shoot tissue taken approximately 20 cm above the soil surface</tissue>
    </source>
</reference>
<dbReference type="AlphaFoldDB" id="A0A0A9A813"/>
<sequence>MGAICGTNTGRHAKYTHQLLLPACYYCFHTAPCRLAALAFALLGDVLRLLWLDFGGTFECRGI</sequence>
<evidence type="ECO:0000313" key="1">
    <source>
        <dbReference type="EMBL" id="JAD47231.1"/>
    </source>
</evidence>
<protein>
    <submittedName>
        <fullName evidence="1">Uncharacterized protein</fullName>
    </submittedName>
</protein>
<accession>A0A0A9A813</accession>
<name>A0A0A9A813_ARUDO</name>
<reference evidence="1" key="2">
    <citation type="journal article" date="2015" name="Data Brief">
        <title>Shoot transcriptome of the giant reed, Arundo donax.</title>
        <authorList>
            <person name="Barrero R.A."/>
            <person name="Guerrero F.D."/>
            <person name="Moolhuijzen P."/>
            <person name="Goolsby J.A."/>
            <person name="Tidwell J."/>
            <person name="Bellgard S.E."/>
            <person name="Bellgard M.I."/>
        </authorList>
    </citation>
    <scope>NUCLEOTIDE SEQUENCE</scope>
    <source>
        <tissue evidence="1">Shoot tissue taken approximately 20 cm above the soil surface</tissue>
    </source>
</reference>
<dbReference type="EMBL" id="GBRH01250664">
    <property type="protein sequence ID" value="JAD47231.1"/>
    <property type="molecule type" value="Transcribed_RNA"/>
</dbReference>
<proteinExistence type="predicted"/>